<sequence>MKGTAMPSSDLNGKVALVTGGSRGLGAAIAKRLAAEGANVVLTYVGSEEKARAVAAEIEATGRRALAIRADSADPAAVVRAVEETVRAFGGIDILVNNAGIWMDGPLLEATIEDFNRIIAVNVRAVFVAAQAAARHMKSGSRIINIGSNLADRVHSPYMTLYSMSKSALVGLTKGMARDFGPSGISVSLISPGPTDTDMNPANGAHAEHQRSLMAIPVYGRADEVAGLVAYVASAEGRSANGAQWVIDGGVNA</sequence>
<evidence type="ECO:0000256" key="3">
    <source>
        <dbReference type="RuleBase" id="RU000363"/>
    </source>
</evidence>
<evidence type="ECO:0000313" key="6">
    <source>
        <dbReference type="Proteomes" id="UP001379533"/>
    </source>
</evidence>
<keyword evidence="6" id="KW-1185">Reference proteome</keyword>
<dbReference type="InterPro" id="IPR020904">
    <property type="entry name" value="Sc_DH/Rdtase_CS"/>
</dbReference>
<dbReference type="InterPro" id="IPR057326">
    <property type="entry name" value="KR_dom"/>
</dbReference>
<evidence type="ECO:0000259" key="4">
    <source>
        <dbReference type="SMART" id="SM00822"/>
    </source>
</evidence>
<evidence type="ECO:0000256" key="2">
    <source>
        <dbReference type="ARBA" id="ARBA00023002"/>
    </source>
</evidence>
<dbReference type="PRINTS" id="PR00080">
    <property type="entry name" value="SDRFAMILY"/>
</dbReference>
<dbReference type="EMBL" id="CP089982">
    <property type="protein sequence ID" value="WXA99842.1"/>
    <property type="molecule type" value="Genomic_DNA"/>
</dbReference>
<dbReference type="SMART" id="SM00822">
    <property type="entry name" value="PKS_KR"/>
    <property type="match status" value="1"/>
</dbReference>
<dbReference type="Proteomes" id="UP001379533">
    <property type="component" value="Chromosome"/>
</dbReference>
<protein>
    <submittedName>
        <fullName evidence="5">SDR family oxidoreductase</fullName>
    </submittedName>
</protein>
<evidence type="ECO:0000256" key="1">
    <source>
        <dbReference type="ARBA" id="ARBA00006484"/>
    </source>
</evidence>
<dbReference type="InterPro" id="IPR002347">
    <property type="entry name" value="SDR_fam"/>
</dbReference>
<gene>
    <name evidence="5" type="ORF">LZC95_23880</name>
</gene>
<organism evidence="5 6">
    <name type="scientific">Pendulispora brunnea</name>
    <dbReference type="NCBI Taxonomy" id="2905690"/>
    <lineage>
        <taxon>Bacteria</taxon>
        <taxon>Pseudomonadati</taxon>
        <taxon>Myxococcota</taxon>
        <taxon>Myxococcia</taxon>
        <taxon>Myxococcales</taxon>
        <taxon>Sorangiineae</taxon>
        <taxon>Pendulisporaceae</taxon>
        <taxon>Pendulispora</taxon>
    </lineage>
</organism>
<reference evidence="5 6" key="1">
    <citation type="submission" date="2021-12" db="EMBL/GenBank/DDBJ databases">
        <title>Discovery of the Pendulisporaceae a myxobacterial family with distinct sporulation behavior and unique specialized metabolism.</title>
        <authorList>
            <person name="Garcia R."/>
            <person name="Popoff A."/>
            <person name="Bader C.D."/>
            <person name="Loehr J."/>
            <person name="Walesch S."/>
            <person name="Walt C."/>
            <person name="Boldt J."/>
            <person name="Bunk B."/>
            <person name="Haeckl F.J.F.P.J."/>
            <person name="Gunesch A.P."/>
            <person name="Birkelbach J."/>
            <person name="Nuebel U."/>
            <person name="Pietschmann T."/>
            <person name="Bach T."/>
            <person name="Mueller R."/>
        </authorList>
    </citation>
    <scope>NUCLEOTIDE SEQUENCE [LARGE SCALE GENOMIC DNA]</scope>
    <source>
        <strain evidence="5 6">MSr12523</strain>
    </source>
</reference>
<dbReference type="Gene3D" id="3.40.50.720">
    <property type="entry name" value="NAD(P)-binding Rossmann-like Domain"/>
    <property type="match status" value="1"/>
</dbReference>
<dbReference type="RefSeq" id="WP_394850484.1">
    <property type="nucleotide sequence ID" value="NZ_CP089982.1"/>
</dbReference>
<dbReference type="PROSITE" id="PS00061">
    <property type="entry name" value="ADH_SHORT"/>
    <property type="match status" value="1"/>
</dbReference>
<feature type="domain" description="Ketoreductase" evidence="4">
    <location>
        <begin position="14"/>
        <end position="193"/>
    </location>
</feature>
<name>A0ABZ2KMG4_9BACT</name>
<comment type="similarity">
    <text evidence="1 3">Belongs to the short-chain dehydrogenases/reductases (SDR) family.</text>
</comment>
<dbReference type="SUPFAM" id="SSF51735">
    <property type="entry name" value="NAD(P)-binding Rossmann-fold domains"/>
    <property type="match status" value="1"/>
</dbReference>
<dbReference type="InterPro" id="IPR036291">
    <property type="entry name" value="NAD(P)-bd_dom_sf"/>
</dbReference>
<keyword evidence="2" id="KW-0560">Oxidoreductase</keyword>
<evidence type="ECO:0000313" key="5">
    <source>
        <dbReference type="EMBL" id="WXA99842.1"/>
    </source>
</evidence>
<dbReference type="PANTHER" id="PTHR43639:SF1">
    <property type="entry name" value="SHORT-CHAIN DEHYDROGENASE_REDUCTASE FAMILY PROTEIN"/>
    <property type="match status" value="1"/>
</dbReference>
<accession>A0ABZ2KMG4</accession>
<dbReference type="PRINTS" id="PR00081">
    <property type="entry name" value="GDHRDH"/>
</dbReference>
<proteinExistence type="inferred from homology"/>
<dbReference type="Pfam" id="PF00106">
    <property type="entry name" value="adh_short"/>
    <property type="match status" value="1"/>
</dbReference>
<dbReference type="PANTHER" id="PTHR43639">
    <property type="entry name" value="OXIDOREDUCTASE, SHORT-CHAIN DEHYDROGENASE/REDUCTASE FAMILY (AFU_ORTHOLOGUE AFUA_5G02870)"/>
    <property type="match status" value="1"/>
</dbReference>